<name>A0A1N7J884_9GAMM</name>
<dbReference type="InterPro" id="IPR001434">
    <property type="entry name" value="OmcB-like_DUF11"/>
</dbReference>
<reference evidence="4" key="1">
    <citation type="submission" date="2017-01" db="EMBL/GenBank/DDBJ databases">
        <authorList>
            <person name="Varghese N."/>
            <person name="Submissions S."/>
        </authorList>
    </citation>
    <scope>NUCLEOTIDE SEQUENCE [LARGE SCALE GENOMIC DNA]</scope>
    <source>
        <strain evidence="4">DSM 24913</strain>
    </source>
</reference>
<proteinExistence type="predicted"/>
<accession>A0A1N7J884</accession>
<dbReference type="AlphaFoldDB" id="A0A1N7J884"/>
<dbReference type="Gene3D" id="2.60.40.1170">
    <property type="entry name" value="Mu homology domain, subdomain B"/>
    <property type="match status" value="1"/>
</dbReference>
<dbReference type="InterPro" id="IPR047589">
    <property type="entry name" value="DUF11_rpt"/>
</dbReference>
<feature type="chain" id="PRO_5012930093" evidence="1">
    <location>
        <begin position="26"/>
        <end position="376"/>
    </location>
</feature>
<feature type="domain" description="DUF11" evidence="2">
    <location>
        <begin position="277"/>
        <end position="360"/>
    </location>
</feature>
<dbReference type="EMBL" id="FTOH01000001">
    <property type="protein sequence ID" value="SIS45530.1"/>
    <property type="molecule type" value="Genomic_DNA"/>
</dbReference>
<dbReference type="STRING" id="484498.SAMN05421686_101464"/>
<organism evidence="3 4">
    <name type="scientific">Thalassolituus maritimus</name>
    <dbReference type="NCBI Taxonomy" id="484498"/>
    <lineage>
        <taxon>Bacteria</taxon>
        <taxon>Pseudomonadati</taxon>
        <taxon>Pseudomonadota</taxon>
        <taxon>Gammaproteobacteria</taxon>
        <taxon>Oceanospirillales</taxon>
        <taxon>Oceanospirillaceae</taxon>
        <taxon>Thalassolituus</taxon>
    </lineage>
</organism>
<dbReference type="Pfam" id="PF01345">
    <property type="entry name" value="DUF11"/>
    <property type="match status" value="1"/>
</dbReference>
<dbReference type="Proteomes" id="UP000185639">
    <property type="component" value="Unassembled WGS sequence"/>
</dbReference>
<feature type="signal peptide" evidence="1">
    <location>
        <begin position="1"/>
        <end position="25"/>
    </location>
</feature>
<keyword evidence="4" id="KW-1185">Reference proteome</keyword>
<keyword evidence="1" id="KW-0732">Signal</keyword>
<gene>
    <name evidence="3" type="ORF">SAMN05421686_101464</name>
</gene>
<evidence type="ECO:0000313" key="4">
    <source>
        <dbReference type="Proteomes" id="UP000185639"/>
    </source>
</evidence>
<protein>
    <submittedName>
        <fullName evidence="3">Conserved repeat domain-containing protein</fullName>
    </submittedName>
</protein>
<sequence length="376" mass="38697">MNKHVKLISPVVLATLSTLSFQVHAAGTAAGTEVTNTAILNYQINGVDQDAVEAQDVFNVDIKVDYALTRLLTTEPNQTSLEADNVTIAAVQITNDGNSPTSFTVAAGNETGTTLDVNGTTYTDNIDTGTTYSYYVDDPVNGTPGVLDAADTLLTGPTAEVLADETITVFITVPKAEIDGADKDVALTTVTVNGVASTIDGTTYQLDTGDNDPTNGSEDDAAIANGATTIEVVYADTDADNQEILTDALVLVFPNLDGLGNLTKTSAVISDPLNGTDNPKAIPGAVVEYTITLTNTGTADATNVVVTDAIPADTTYVADSLLVAMDGATTPVAVDAAIASYDSGTDTVTVNLGTVDGDADPANQETNVITFQVTID</sequence>
<evidence type="ECO:0000256" key="1">
    <source>
        <dbReference type="SAM" id="SignalP"/>
    </source>
</evidence>
<dbReference type="OrthoDB" id="28717at2"/>
<evidence type="ECO:0000259" key="2">
    <source>
        <dbReference type="Pfam" id="PF01345"/>
    </source>
</evidence>
<dbReference type="NCBIfam" id="TIGR01451">
    <property type="entry name" value="B_ant_repeat"/>
    <property type="match status" value="1"/>
</dbReference>
<dbReference type="RefSeq" id="WP_076514075.1">
    <property type="nucleotide sequence ID" value="NZ_FTOH01000001.1"/>
</dbReference>
<evidence type="ECO:0000313" key="3">
    <source>
        <dbReference type="EMBL" id="SIS45530.1"/>
    </source>
</evidence>